<evidence type="ECO:0000256" key="2">
    <source>
        <dbReference type="ARBA" id="ARBA00004123"/>
    </source>
</evidence>
<comment type="cofactor">
    <cofactor evidence="1">
        <name>a divalent metal cation</name>
        <dbReference type="ChEBI" id="CHEBI:60240"/>
    </cofactor>
</comment>
<evidence type="ECO:0000256" key="8">
    <source>
        <dbReference type="SAM" id="MobiDB-lite"/>
    </source>
</evidence>
<sequence>MSSSSSSNENIHGRLLWQTSSEDSSDSENENRVKSPRAPRNFRRRVDHFTRWNDEEFRVRFRLSKETVTMLEQRFHNVLTPKTERNYAVTAMQQILLVLRFCATGCMLQTVGDFTGIHNTTACRIVKRVIGIFASLAAEYIHMPNTQEEIDEVKRKFYTIAKFPRVIGAIDCTHVKIISPGGANAEYFRNRKGYFSINVQVVADPNLLIRNIVARWPGSTHDQTILNNSSIKAQFENNRFGNSVMLGDSGYALKKYLITPIVNPTTEVEQVFNESQNRSRNPVERLFGVLKRRFPVLSLGIRLSLETAQTLIVACAVLHNIAVNMNEPEPLQDDDQNREWEEEENVNGNDVHRLEHNFREEFLIYFMNLLEENQ</sequence>
<gene>
    <name evidence="10" type="ORF">ACAOBT_LOCUS24382</name>
</gene>
<evidence type="ECO:0000256" key="4">
    <source>
        <dbReference type="ARBA" id="ARBA00022722"/>
    </source>
</evidence>
<keyword evidence="6" id="KW-0378">Hydrolase</keyword>
<evidence type="ECO:0000256" key="6">
    <source>
        <dbReference type="ARBA" id="ARBA00022801"/>
    </source>
</evidence>
<dbReference type="GO" id="GO:0004518">
    <property type="term" value="F:nuclease activity"/>
    <property type="evidence" value="ECO:0007669"/>
    <property type="project" value="UniProtKB-KW"/>
</dbReference>
<dbReference type="Pfam" id="PF13359">
    <property type="entry name" value="DDE_Tnp_4"/>
    <property type="match status" value="1"/>
</dbReference>
<feature type="compositionally biased region" description="Acidic residues" evidence="8">
    <location>
        <begin position="330"/>
        <end position="345"/>
    </location>
</feature>
<feature type="domain" description="DDE Tnp4" evidence="9">
    <location>
        <begin position="170"/>
        <end position="320"/>
    </location>
</feature>
<dbReference type="Proteomes" id="UP001152888">
    <property type="component" value="Unassembled WGS sequence"/>
</dbReference>
<keyword evidence="7" id="KW-0539">Nucleus</keyword>
<comment type="caution">
    <text evidence="10">The sequence shown here is derived from an EMBL/GenBank/DDBJ whole genome shotgun (WGS) entry which is preliminary data.</text>
</comment>
<evidence type="ECO:0000256" key="7">
    <source>
        <dbReference type="ARBA" id="ARBA00023242"/>
    </source>
</evidence>
<dbReference type="PANTHER" id="PTHR22930:SF289">
    <property type="entry name" value="DDE TNP4 DOMAIN-CONTAINING PROTEIN-RELATED"/>
    <property type="match status" value="1"/>
</dbReference>
<feature type="region of interest" description="Disordered" evidence="8">
    <location>
        <begin position="1"/>
        <end position="39"/>
    </location>
</feature>
<organism evidence="10 11">
    <name type="scientific">Acanthoscelides obtectus</name>
    <name type="common">Bean weevil</name>
    <name type="synonym">Bruchus obtectus</name>
    <dbReference type="NCBI Taxonomy" id="200917"/>
    <lineage>
        <taxon>Eukaryota</taxon>
        <taxon>Metazoa</taxon>
        <taxon>Ecdysozoa</taxon>
        <taxon>Arthropoda</taxon>
        <taxon>Hexapoda</taxon>
        <taxon>Insecta</taxon>
        <taxon>Pterygota</taxon>
        <taxon>Neoptera</taxon>
        <taxon>Endopterygota</taxon>
        <taxon>Coleoptera</taxon>
        <taxon>Polyphaga</taxon>
        <taxon>Cucujiformia</taxon>
        <taxon>Chrysomeloidea</taxon>
        <taxon>Chrysomelidae</taxon>
        <taxon>Bruchinae</taxon>
        <taxon>Bruchini</taxon>
        <taxon>Acanthoscelides</taxon>
    </lineage>
</organism>
<dbReference type="PANTHER" id="PTHR22930">
    <property type="match status" value="1"/>
</dbReference>
<dbReference type="AlphaFoldDB" id="A0A9P0LPF0"/>
<comment type="similarity">
    <text evidence="3">Belongs to the HARBI1 family.</text>
</comment>
<evidence type="ECO:0000256" key="3">
    <source>
        <dbReference type="ARBA" id="ARBA00006958"/>
    </source>
</evidence>
<feature type="region of interest" description="Disordered" evidence="8">
    <location>
        <begin position="327"/>
        <end position="346"/>
    </location>
</feature>
<dbReference type="EMBL" id="CAKOFQ010007330">
    <property type="protein sequence ID" value="CAH1998437.1"/>
    <property type="molecule type" value="Genomic_DNA"/>
</dbReference>
<dbReference type="GO" id="GO:0005634">
    <property type="term" value="C:nucleus"/>
    <property type="evidence" value="ECO:0007669"/>
    <property type="project" value="UniProtKB-SubCell"/>
</dbReference>
<name>A0A9P0LPF0_ACAOB</name>
<dbReference type="InterPro" id="IPR027806">
    <property type="entry name" value="HARBI1_dom"/>
</dbReference>
<proteinExistence type="inferred from homology"/>
<keyword evidence="4" id="KW-0540">Nuclease</keyword>
<comment type="subcellular location">
    <subcellularLocation>
        <location evidence="2">Nucleus</location>
    </subcellularLocation>
</comment>
<evidence type="ECO:0000256" key="5">
    <source>
        <dbReference type="ARBA" id="ARBA00022723"/>
    </source>
</evidence>
<keyword evidence="11" id="KW-1185">Reference proteome</keyword>
<evidence type="ECO:0000313" key="11">
    <source>
        <dbReference type="Proteomes" id="UP001152888"/>
    </source>
</evidence>
<accession>A0A9P0LPF0</accession>
<protein>
    <recommendedName>
        <fullName evidence="9">DDE Tnp4 domain-containing protein</fullName>
    </recommendedName>
</protein>
<dbReference type="GO" id="GO:0016787">
    <property type="term" value="F:hydrolase activity"/>
    <property type="evidence" value="ECO:0007669"/>
    <property type="project" value="UniProtKB-KW"/>
</dbReference>
<dbReference type="InterPro" id="IPR045249">
    <property type="entry name" value="HARBI1-like"/>
</dbReference>
<evidence type="ECO:0000256" key="1">
    <source>
        <dbReference type="ARBA" id="ARBA00001968"/>
    </source>
</evidence>
<reference evidence="10" key="1">
    <citation type="submission" date="2022-03" db="EMBL/GenBank/DDBJ databases">
        <authorList>
            <person name="Sayadi A."/>
        </authorList>
    </citation>
    <scope>NUCLEOTIDE SEQUENCE</scope>
</reference>
<dbReference type="OrthoDB" id="6740069at2759"/>
<evidence type="ECO:0000259" key="9">
    <source>
        <dbReference type="Pfam" id="PF13359"/>
    </source>
</evidence>
<keyword evidence="5" id="KW-0479">Metal-binding</keyword>
<dbReference type="GO" id="GO:0046872">
    <property type="term" value="F:metal ion binding"/>
    <property type="evidence" value="ECO:0007669"/>
    <property type="project" value="UniProtKB-KW"/>
</dbReference>
<evidence type="ECO:0000313" key="10">
    <source>
        <dbReference type="EMBL" id="CAH1998437.1"/>
    </source>
</evidence>